<organism evidence="1 2">
    <name type="scientific">Rhizobium alvei</name>
    <dbReference type="NCBI Taxonomy" id="1132659"/>
    <lineage>
        <taxon>Bacteria</taxon>
        <taxon>Pseudomonadati</taxon>
        <taxon>Pseudomonadota</taxon>
        <taxon>Alphaproteobacteria</taxon>
        <taxon>Hyphomicrobiales</taxon>
        <taxon>Rhizobiaceae</taxon>
        <taxon>Rhizobium/Agrobacterium group</taxon>
        <taxon>Rhizobium</taxon>
    </lineage>
</organism>
<dbReference type="RefSeq" id="WP_304374605.1">
    <property type="nucleotide sequence ID" value="NZ_JAUOZU010000001.1"/>
</dbReference>
<dbReference type="InterPro" id="IPR011049">
    <property type="entry name" value="Serralysin-like_metalloprot_C"/>
</dbReference>
<dbReference type="InterPro" id="IPR001343">
    <property type="entry name" value="Hemolysn_Ca-bd"/>
</dbReference>
<evidence type="ECO:0000313" key="2">
    <source>
        <dbReference type="Proteomes" id="UP001174932"/>
    </source>
</evidence>
<reference evidence="1" key="2">
    <citation type="submission" date="2023-07" db="EMBL/GenBank/DDBJ databases">
        <authorList>
            <person name="Shen H."/>
        </authorList>
    </citation>
    <scope>NUCLEOTIDE SEQUENCE</scope>
    <source>
        <strain evidence="1">TNR-22</strain>
    </source>
</reference>
<sequence length="537" mass="54394">MTVLITSAIIADRKGRYILDPGVTVSASGPVIDASASVSGRSFYLKGLLQATSGTGFVLGNGSLDDSNTTIRIEATGEIRSAGIGLKALDGGVDLLNLGQITTSSTALMLKGGSNTIENDGILRSSAGTLIQSSGPGDRIDNNEGSMRARLDVIVASGADFVFNNNASLQSLSGRGLIASGADAHITNNASLRAAGNAVTLSGSGAILTNTGTLSSDKATAVVLTGDEAILTNTTRISGSRYGIEASGDGLTLTNYATIRGNTALKVSGDDAIVTTKALLQGKVALVISGNDATVTNTNEIIGRSETAAAIQISATGETAFTNRSMVSASSGLAITGKSGSEHILNTGSILGDVRLGGGDDWFSSLKGKVSGRVEGGAGNDIYVVGIAVDLREAVNAGRDTVQSTISWTLGANFEVLELKGGKAIGGTGNAGDNEITGNIAANRLTGGRGDDHLTGGGGADLFIFSRNQGHDVIADFGIGEDRISIAKSAGITDFADLETHLSRDGGNSLITFDDGATIMIEDVRPAALEATDFLFA</sequence>
<dbReference type="PRINTS" id="PR00313">
    <property type="entry name" value="CABNDNGRPT"/>
</dbReference>
<dbReference type="SUPFAM" id="SSF51120">
    <property type="entry name" value="beta-Roll"/>
    <property type="match status" value="1"/>
</dbReference>
<dbReference type="EMBL" id="JAUOZU010000001">
    <property type="protein sequence ID" value="MDO6962725.1"/>
    <property type="molecule type" value="Genomic_DNA"/>
</dbReference>
<gene>
    <name evidence="1" type="ORF">Q4481_02080</name>
</gene>
<evidence type="ECO:0000313" key="1">
    <source>
        <dbReference type="EMBL" id="MDO6962725.1"/>
    </source>
</evidence>
<keyword evidence="2" id="KW-1185">Reference proteome</keyword>
<evidence type="ECO:0008006" key="3">
    <source>
        <dbReference type="Google" id="ProtNLM"/>
    </source>
</evidence>
<protein>
    <recommendedName>
        <fullName evidence="3">Calcium-binding protein</fullName>
    </recommendedName>
</protein>
<dbReference type="Gene3D" id="2.150.10.10">
    <property type="entry name" value="Serralysin-like metalloprotease, C-terminal"/>
    <property type="match status" value="1"/>
</dbReference>
<accession>A0ABT8YHJ3</accession>
<proteinExistence type="predicted"/>
<reference evidence="1" key="1">
    <citation type="journal article" date="2015" name="Int. J. Syst. Evol. Microbiol.">
        <title>Rhizobium alvei sp. nov., isolated from a freshwater river.</title>
        <authorList>
            <person name="Sheu S.Y."/>
            <person name="Huang H.W."/>
            <person name="Young C.C."/>
            <person name="Chen W.M."/>
        </authorList>
    </citation>
    <scope>NUCLEOTIDE SEQUENCE</scope>
    <source>
        <strain evidence="1">TNR-22</strain>
    </source>
</reference>
<dbReference type="Proteomes" id="UP001174932">
    <property type="component" value="Unassembled WGS sequence"/>
</dbReference>
<dbReference type="Pfam" id="PF00353">
    <property type="entry name" value="HemolysinCabind"/>
    <property type="match status" value="1"/>
</dbReference>
<comment type="caution">
    <text evidence="1">The sequence shown here is derived from an EMBL/GenBank/DDBJ whole genome shotgun (WGS) entry which is preliminary data.</text>
</comment>
<name>A0ABT8YHJ3_9HYPH</name>